<keyword evidence="4" id="KW-1185">Reference proteome</keyword>
<keyword evidence="3" id="KW-0808">Transferase</keyword>
<dbReference type="GO" id="GO:0005524">
    <property type="term" value="F:ATP binding"/>
    <property type="evidence" value="ECO:0007669"/>
    <property type="project" value="InterPro"/>
</dbReference>
<dbReference type="SMART" id="SM00220">
    <property type="entry name" value="S_TKc"/>
    <property type="match status" value="1"/>
</dbReference>
<dbReference type="RefSeq" id="WP_138129604.1">
    <property type="nucleotide sequence ID" value="NZ_SWLG01000033.1"/>
</dbReference>
<dbReference type="InterPro" id="IPR000719">
    <property type="entry name" value="Prot_kinase_dom"/>
</dbReference>
<dbReference type="OrthoDB" id="583109at2"/>
<dbReference type="InterPro" id="IPR011009">
    <property type="entry name" value="Kinase-like_dom_sf"/>
</dbReference>
<dbReference type="GO" id="GO:0005737">
    <property type="term" value="C:cytoplasm"/>
    <property type="evidence" value="ECO:0007669"/>
    <property type="project" value="TreeGrafter"/>
</dbReference>
<feature type="transmembrane region" description="Helical" evidence="1">
    <location>
        <begin position="302"/>
        <end position="323"/>
    </location>
</feature>
<sequence>MMNHISKNQAVSIRPGTVITGKWHKKDYQIIKELGYGALGTVYLADSLTGPVAVKFGHDSMAITSEVNVLKHFSKVQGQALGPSLIEMDDWMNGIKTVPFYVMEYIKGEPLFRFLSRRGTEWLGILMIQLLKDLENLHHAGWVFGDLKPDNVLVAGPPPKIRLLDVGGTTLIGRSIKEYTEFFDRGYWGLGDRKAEASYDLFAVAMVMINAAYPQRFEKRSSDPYANLKKAIEQKDLLLPYRNVMLNALKGTYQSAGEMREDLVGSLYKDNKKKKAVQTNQHAVTSRTVRKKNLKQKRSKKYSILETIVLFTFLLAVYVIYLFGQ</sequence>
<keyword evidence="3" id="KW-0418">Kinase</keyword>
<dbReference type="Proteomes" id="UP000308230">
    <property type="component" value="Unassembled WGS sequence"/>
</dbReference>
<gene>
    <name evidence="3" type="ORF">FCL54_22805</name>
</gene>
<evidence type="ECO:0000313" key="4">
    <source>
        <dbReference type="Proteomes" id="UP000308230"/>
    </source>
</evidence>
<dbReference type="PROSITE" id="PS50011">
    <property type="entry name" value="PROTEIN_KINASE_DOM"/>
    <property type="match status" value="1"/>
</dbReference>
<dbReference type="SUPFAM" id="SSF56112">
    <property type="entry name" value="Protein kinase-like (PK-like)"/>
    <property type="match status" value="1"/>
</dbReference>
<dbReference type="EMBL" id="SWLG01000033">
    <property type="protein sequence ID" value="TLS34986.1"/>
    <property type="molecule type" value="Genomic_DNA"/>
</dbReference>
<dbReference type="PANTHER" id="PTHR44167:SF31">
    <property type="entry name" value="PROTEIN CBG02007"/>
    <property type="match status" value="1"/>
</dbReference>
<accession>A0A5R9EXT6</accession>
<keyword evidence="1" id="KW-0472">Membrane</keyword>
<feature type="domain" description="Protein kinase" evidence="2">
    <location>
        <begin position="28"/>
        <end position="285"/>
    </location>
</feature>
<reference evidence="3 4" key="1">
    <citation type="submission" date="2019-04" db="EMBL/GenBank/DDBJ databases">
        <title>Bacillus caeni sp. nov., a bacterium isolated from mangrove sediment.</title>
        <authorList>
            <person name="Huang H."/>
            <person name="Mo K."/>
            <person name="Hu Y."/>
        </authorList>
    </citation>
    <scope>NUCLEOTIDE SEQUENCE [LARGE SCALE GENOMIC DNA]</scope>
    <source>
        <strain evidence="3 4">HB172195</strain>
    </source>
</reference>
<keyword evidence="1" id="KW-1133">Transmembrane helix</keyword>
<evidence type="ECO:0000259" key="2">
    <source>
        <dbReference type="PROSITE" id="PS50011"/>
    </source>
</evidence>
<keyword evidence="1" id="KW-0812">Transmembrane</keyword>
<name>A0A5R9EXT6_9BACL</name>
<proteinExistence type="predicted"/>
<evidence type="ECO:0000256" key="1">
    <source>
        <dbReference type="SAM" id="Phobius"/>
    </source>
</evidence>
<protein>
    <submittedName>
        <fullName evidence="3">Protein kinase family protein</fullName>
    </submittedName>
</protein>
<dbReference type="Gene3D" id="1.10.510.10">
    <property type="entry name" value="Transferase(Phosphotransferase) domain 1"/>
    <property type="match status" value="1"/>
</dbReference>
<organism evidence="3 4">
    <name type="scientific">Exobacillus caeni</name>
    <dbReference type="NCBI Taxonomy" id="2574798"/>
    <lineage>
        <taxon>Bacteria</taxon>
        <taxon>Bacillati</taxon>
        <taxon>Bacillota</taxon>
        <taxon>Bacilli</taxon>
        <taxon>Bacillales</taxon>
        <taxon>Guptibacillaceae</taxon>
        <taxon>Exobacillus</taxon>
    </lineage>
</organism>
<dbReference type="AlphaFoldDB" id="A0A5R9EXT6"/>
<comment type="caution">
    <text evidence="3">The sequence shown here is derived from an EMBL/GenBank/DDBJ whole genome shotgun (WGS) entry which is preliminary data.</text>
</comment>
<dbReference type="PANTHER" id="PTHR44167">
    <property type="entry name" value="OVARIAN-SPECIFIC SERINE/THREONINE-PROTEIN KINASE LOK-RELATED"/>
    <property type="match status" value="1"/>
</dbReference>
<dbReference type="Pfam" id="PF00069">
    <property type="entry name" value="Pkinase"/>
    <property type="match status" value="1"/>
</dbReference>
<dbReference type="GO" id="GO:0004674">
    <property type="term" value="F:protein serine/threonine kinase activity"/>
    <property type="evidence" value="ECO:0007669"/>
    <property type="project" value="TreeGrafter"/>
</dbReference>
<evidence type="ECO:0000313" key="3">
    <source>
        <dbReference type="EMBL" id="TLS34986.1"/>
    </source>
</evidence>